<keyword evidence="3" id="KW-1185">Reference proteome</keyword>
<comment type="caution">
    <text evidence="2">The sequence shown here is derived from an EMBL/GenBank/DDBJ whole genome shotgun (WGS) entry which is preliminary data.</text>
</comment>
<evidence type="ECO:0000256" key="1">
    <source>
        <dbReference type="SAM" id="MobiDB-lite"/>
    </source>
</evidence>
<evidence type="ECO:0000313" key="2">
    <source>
        <dbReference type="EMBL" id="MED6212146.1"/>
    </source>
</evidence>
<sequence>MGNEDDSSTSSDEDEVANICLMANKDEEHVNQIEMLKSSLAKFNASSKNLDKILSSQKHVNDREGIGYDINNPSSSKENKVARKPIRQPQAQKHASTHPGVKVLRKYCREYRYP</sequence>
<protein>
    <submittedName>
        <fullName evidence="2">Uncharacterized protein</fullName>
    </submittedName>
</protein>
<reference evidence="2 3" key="1">
    <citation type="journal article" date="2023" name="Plants (Basel)">
        <title>Bridging the Gap: Combining Genomics and Transcriptomics Approaches to Understand Stylosanthes scabra, an Orphan Legume from the Brazilian Caatinga.</title>
        <authorList>
            <person name="Ferreira-Neto J.R.C."/>
            <person name="da Silva M.D."/>
            <person name="Binneck E."/>
            <person name="de Melo N.F."/>
            <person name="da Silva R.H."/>
            <person name="de Melo A.L.T.M."/>
            <person name="Pandolfi V."/>
            <person name="Bustamante F.O."/>
            <person name="Brasileiro-Vidal A.C."/>
            <person name="Benko-Iseppon A.M."/>
        </authorList>
    </citation>
    <scope>NUCLEOTIDE SEQUENCE [LARGE SCALE GENOMIC DNA]</scope>
    <source>
        <tissue evidence="2">Leaves</tissue>
    </source>
</reference>
<proteinExistence type="predicted"/>
<dbReference type="EMBL" id="JASCZI010242824">
    <property type="protein sequence ID" value="MED6212146.1"/>
    <property type="molecule type" value="Genomic_DNA"/>
</dbReference>
<accession>A0ABU6YQF2</accession>
<feature type="region of interest" description="Disordered" evidence="1">
    <location>
        <begin position="63"/>
        <end position="101"/>
    </location>
</feature>
<gene>
    <name evidence="2" type="ORF">PIB30_080381</name>
</gene>
<name>A0ABU6YQF2_9FABA</name>
<evidence type="ECO:0000313" key="3">
    <source>
        <dbReference type="Proteomes" id="UP001341840"/>
    </source>
</evidence>
<organism evidence="2 3">
    <name type="scientific">Stylosanthes scabra</name>
    <dbReference type="NCBI Taxonomy" id="79078"/>
    <lineage>
        <taxon>Eukaryota</taxon>
        <taxon>Viridiplantae</taxon>
        <taxon>Streptophyta</taxon>
        <taxon>Embryophyta</taxon>
        <taxon>Tracheophyta</taxon>
        <taxon>Spermatophyta</taxon>
        <taxon>Magnoliopsida</taxon>
        <taxon>eudicotyledons</taxon>
        <taxon>Gunneridae</taxon>
        <taxon>Pentapetalae</taxon>
        <taxon>rosids</taxon>
        <taxon>fabids</taxon>
        <taxon>Fabales</taxon>
        <taxon>Fabaceae</taxon>
        <taxon>Papilionoideae</taxon>
        <taxon>50 kb inversion clade</taxon>
        <taxon>dalbergioids sensu lato</taxon>
        <taxon>Dalbergieae</taxon>
        <taxon>Pterocarpus clade</taxon>
        <taxon>Stylosanthes</taxon>
    </lineage>
</organism>
<dbReference type="Proteomes" id="UP001341840">
    <property type="component" value="Unassembled WGS sequence"/>
</dbReference>